<comment type="caution">
    <text evidence="4">The sequence shown here is derived from an EMBL/GenBank/DDBJ whole genome shotgun (WGS) entry which is preliminary data.</text>
</comment>
<dbReference type="PANTHER" id="PTHR13789">
    <property type="entry name" value="MONOOXYGENASE"/>
    <property type="match status" value="1"/>
</dbReference>
<dbReference type="InterPro" id="IPR050493">
    <property type="entry name" value="FAD-dep_Monooxygenase_BioMet"/>
</dbReference>
<organism evidence="4 5">
    <name type="scientific">Streptomyces cavernicola</name>
    <dbReference type="NCBI Taxonomy" id="3043613"/>
    <lineage>
        <taxon>Bacteria</taxon>
        <taxon>Bacillati</taxon>
        <taxon>Actinomycetota</taxon>
        <taxon>Actinomycetes</taxon>
        <taxon>Kitasatosporales</taxon>
        <taxon>Streptomycetaceae</taxon>
        <taxon>Streptomyces</taxon>
    </lineage>
</organism>
<feature type="domain" description="FAD-binding" evidence="3">
    <location>
        <begin position="258"/>
        <end position="323"/>
    </location>
</feature>
<keyword evidence="5" id="KW-1185">Reference proteome</keyword>
<dbReference type="Gene3D" id="3.50.50.60">
    <property type="entry name" value="FAD/NAD(P)-binding domain"/>
    <property type="match status" value="1"/>
</dbReference>
<dbReference type="EMBL" id="JASCIQ010000017">
    <property type="protein sequence ID" value="MDI3405561.1"/>
    <property type="molecule type" value="Genomic_DNA"/>
</dbReference>
<evidence type="ECO:0000256" key="2">
    <source>
        <dbReference type="ARBA" id="ARBA00023033"/>
    </source>
</evidence>
<proteinExistence type="predicted"/>
<dbReference type="InterPro" id="IPR002938">
    <property type="entry name" value="FAD-bd"/>
</dbReference>
<name>A0ABT6SBJ3_9ACTN</name>
<sequence length="356" mass="37340">MTGTAIVVGAGIGGLATAVGLRAAGWDVEVRERAPARPATGTSLGLWPGGLHALDALGLGDTARARSRAAADGRFVRADGALIGNVDMAALRRRTGDAVRVISRPALLGALSDALDDGVVRYGEPVPDVRALTSRYDVVVAADGLRSRARTVLFGDAHRPRYCGVTAWHGTADVDAPGMTETWGDSARFGVTPRAGGRANWFACVRAPERATPAGGELAALHRRFGGWHPGVREILDHLGEASVHRNDLYDLAVPLPAYVSGNIALVGDAAHAMTPDLGRGACEALADAVALTRRLTARTRVPEALTAYDATRRPATQRLARAARLLNRAVHTRLPVAPARDAAMRLFLTAGRPPA</sequence>
<gene>
    <name evidence="4" type="ORF">QIS96_17250</name>
</gene>
<accession>A0ABT6SBJ3</accession>
<protein>
    <submittedName>
        <fullName evidence="4">FAD-dependent monooxygenase</fullName>
    </submittedName>
</protein>
<keyword evidence="2 4" id="KW-0503">Monooxygenase</keyword>
<evidence type="ECO:0000313" key="4">
    <source>
        <dbReference type="EMBL" id="MDI3405561.1"/>
    </source>
</evidence>
<dbReference type="GO" id="GO:0004497">
    <property type="term" value="F:monooxygenase activity"/>
    <property type="evidence" value="ECO:0007669"/>
    <property type="project" value="UniProtKB-KW"/>
</dbReference>
<dbReference type="PRINTS" id="PR00420">
    <property type="entry name" value="RNGMNOXGNASE"/>
</dbReference>
<evidence type="ECO:0000259" key="3">
    <source>
        <dbReference type="Pfam" id="PF01494"/>
    </source>
</evidence>
<dbReference type="InterPro" id="IPR036188">
    <property type="entry name" value="FAD/NAD-bd_sf"/>
</dbReference>
<evidence type="ECO:0000313" key="5">
    <source>
        <dbReference type="Proteomes" id="UP001223978"/>
    </source>
</evidence>
<dbReference type="Pfam" id="PF01494">
    <property type="entry name" value="FAD_binding_3"/>
    <property type="match status" value="1"/>
</dbReference>
<reference evidence="4 5" key="1">
    <citation type="submission" date="2023-05" db="EMBL/GenBank/DDBJ databases">
        <title>Draft genome sequence of Streptomyces sp. B-S-A6 isolated from a cave soil in Thailand.</title>
        <authorList>
            <person name="Chamroensaksri N."/>
            <person name="Muangham S."/>
        </authorList>
    </citation>
    <scope>NUCLEOTIDE SEQUENCE [LARGE SCALE GENOMIC DNA]</scope>
    <source>
        <strain evidence="4 5">B-S-A6</strain>
    </source>
</reference>
<keyword evidence="1" id="KW-0560">Oxidoreductase</keyword>
<dbReference type="SUPFAM" id="SSF51905">
    <property type="entry name" value="FAD/NAD(P)-binding domain"/>
    <property type="match status" value="1"/>
</dbReference>
<dbReference type="Proteomes" id="UP001223978">
    <property type="component" value="Unassembled WGS sequence"/>
</dbReference>
<dbReference type="RefSeq" id="WP_282543503.1">
    <property type="nucleotide sequence ID" value="NZ_JASCIQ010000017.1"/>
</dbReference>
<evidence type="ECO:0000256" key="1">
    <source>
        <dbReference type="ARBA" id="ARBA00023002"/>
    </source>
</evidence>
<dbReference type="PANTHER" id="PTHR13789:SF309">
    <property type="entry name" value="PUTATIVE (AFU_ORTHOLOGUE AFUA_6G14510)-RELATED"/>
    <property type="match status" value="1"/>
</dbReference>